<reference evidence="8" key="1">
    <citation type="submission" date="2020-05" db="EMBL/GenBank/DDBJ databases">
        <title>WGS assembly of Panicum virgatum.</title>
        <authorList>
            <person name="Lovell J.T."/>
            <person name="Jenkins J."/>
            <person name="Shu S."/>
            <person name="Juenger T.E."/>
            <person name="Schmutz J."/>
        </authorList>
    </citation>
    <scope>NUCLEOTIDE SEQUENCE</scope>
    <source>
        <strain evidence="8">AP13</strain>
    </source>
</reference>
<evidence type="ECO:0000256" key="5">
    <source>
        <dbReference type="ARBA" id="ARBA00023242"/>
    </source>
</evidence>
<proteinExistence type="predicted"/>
<evidence type="ECO:0000259" key="7">
    <source>
        <dbReference type="PROSITE" id="PS51005"/>
    </source>
</evidence>
<name>A0A8T0WC86_PANVG</name>
<keyword evidence="2" id="KW-0805">Transcription regulation</keyword>
<dbReference type="InterPro" id="IPR003441">
    <property type="entry name" value="NAC-dom"/>
</dbReference>
<keyword evidence="5" id="KW-0539">Nucleus</keyword>
<keyword evidence="3" id="KW-0238">DNA-binding</keyword>
<dbReference type="GO" id="GO:0006355">
    <property type="term" value="P:regulation of DNA-templated transcription"/>
    <property type="evidence" value="ECO:0007669"/>
    <property type="project" value="InterPro"/>
</dbReference>
<keyword evidence="9" id="KW-1185">Reference proteome</keyword>
<feature type="domain" description="NAC" evidence="7">
    <location>
        <begin position="32"/>
        <end position="197"/>
    </location>
</feature>
<dbReference type="Proteomes" id="UP000823388">
    <property type="component" value="Chromosome 2K"/>
</dbReference>
<dbReference type="Pfam" id="PF02365">
    <property type="entry name" value="NAM"/>
    <property type="match status" value="1"/>
</dbReference>
<dbReference type="FunFam" id="2.170.150.80:FF:000005">
    <property type="entry name" value="NAC transcription factor 56"/>
    <property type="match status" value="1"/>
</dbReference>
<dbReference type="GO" id="GO:0009791">
    <property type="term" value="P:post-embryonic development"/>
    <property type="evidence" value="ECO:0007669"/>
    <property type="project" value="UniProtKB-ARBA"/>
</dbReference>
<accession>A0A8T0WC86</accession>
<dbReference type="OrthoDB" id="1921961at2759"/>
<dbReference type="GO" id="GO:0005634">
    <property type="term" value="C:nucleus"/>
    <property type="evidence" value="ECO:0007669"/>
    <property type="project" value="UniProtKB-SubCell"/>
</dbReference>
<dbReference type="InterPro" id="IPR036093">
    <property type="entry name" value="NAC_dom_sf"/>
</dbReference>
<gene>
    <name evidence="8" type="ORF">PVAP13_2KG494200</name>
</gene>
<evidence type="ECO:0000256" key="2">
    <source>
        <dbReference type="ARBA" id="ARBA00023015"/>
    </source>
</evidence>
<comment type="subcellular location">
    <subcellularLocation>
        <location evidence="1">Nucleus</location>
    </subcellularLocation>
</comment>
<evidence type="ECO:0000313" key="9">
    <source>
        <dbReference type="Proteomes" id="UP000823388"/>
    </source>
</evidence>
<evidence type="ECO:0000256" key="1">
    <source>
        <dbReference type="ARBA" id="ARBA00004123"/>
    </source>
</evidence>
<dbReference type="GO" id="GO:0048608">
    <property type="term" value="P:reproductive structure development"/>
    <property type="evidence" value="ECO:0007669"/>
    <property type="project" value="UniProtKB-ARBA"/>
</dbReference>
<dbReference type="PANTHER" id="PTHR31719">
    <property type="entry name" value="NAC TRANSCRIPTION FACTOR 56"/>
    <property type="match status" value="1"/>
</dbReference>
<dbReference type="GO" id="GO:0003677">
    <property type="term" value="F:DNA binding"/>
    <property type="evidence" value="ECO:0007669"/>
    <property type="project" value="UniProtKB-KW"/>
</dbReference>
<feature type="region of interest" description="Disordered" evidence="6">
    <location>
        <begin position="1"/>
        <end position="37"/>
    </location>
</feature>
<evidence type="ECO:0000256" key="4">
    <source>
        <dbReference type="ARBA" id="ARBA00023163"/>
    </source>
</evidence>
<evidence type="ECO:0000256" key="6">
    <source>
        <dbReference type="SAM" id="MobiDB-lite"/>
    </source>
</evidence>
<dbReference type="SUPFAM" id="SSF101941">
    <property type="entry name" value="NAC domain"/>
    <property type="match status" value="1"/>
</dbReference>
<evidence type="ECO:0000313" key="8">
    <source>
        <dbReference type="EMBL" id="KAG2646202.1"/>
    </source>
</evidence>
<dbReference type="PROSITE" id="PS51005">
    <property type="entry name" value="NAC"/>
    <property type="match status" value="1"/>
</dbReference>
<protein>
    <recommendedName>
        <fullName evidence="7">NAC domain-containing protein</fullName>
    </recommendedName>
</protein>
<keyword evidence="4" id="KW-0804">Transcription</keyword>
<dbReference type="AlphaFoldDB" id="A0A8T0WC86"/>
<sequence length="418" mass="44184">MRSMESTDSSSGSAPPRRRQQQQKQAGSAPDLPPGFRFHPTDEELVVHYLKKKAASAPLPVAIIAEVDLYKFDPWELPDKATFGEHEWYFFSPRDRKYPNGARPNRAATSGYWKATGTDKPILAYTGSREKVGVKKALVFYRGKPPKGLKTNWIMHEYRLADAPGSATAHRPPPGAGGGKATSLRLDDWVLCRIYKKTNKLGLGDHQRSLECEDSVEDAVVAAYHTHAAAPVVAAAGGGGGNYTSLLHHHNGHEDHSFLDGLLTAEDAAGLSAGASSLSHLAAAARAAPSATKQLLVPSSTPFDWLDTSALAILPPTKRFHGYSSSRDTTTDGGMSLSSPSDRNHLAAVGAGAVDNGASGGGGGASAIPAFLNPLGVQAAVTYHHHAILGTPVPPEAAAAAACTFQHPYQLSGVNWNP</sequence>
<dbReference type="EMBL" id="CM029039">
    <property type="protein sequence ID" value="KAG2646202.1"/>
    <property type="molecule type" value="Genomic_DNA"/>
</dbReference>
<evidence type="ECO:0000256" key="3">
    <source>
        <dbReference type="ARBA" id="ARBA00023125"/>
    </source>
</evidence>
<dbReference type="Gene3D" id="2.170.150.80">
    <property type="entry name" value="NAC domain"/>
    <property type="match status" value="1"/>
</dbReference>
<dbReference type="PANTHER" id="PTHR31719:SF248">
    <property type="entry name" value="NAC DOMAIN-CONTAINING PROTEIN 10"/>
    <property type="match status" value="1"/>
</dbReference>
<organism evidence="8 9">
    <name type="scientific">Panicum virgatum</name>
    <name type="common">Blackwell switchgrass</name>
    <dbReference type="NCBI Taxonomy" id="38727"/>
    <lineage>
        <taxon>Eukaryota</taxon>
        <taxon>Viridiplantae</taxon>
        <taxon>Streptophyta</taxon>
        <taxon>Embryophyta</taxon>
        <taxon>Tracheophyta</taxon>
        <taxon>Spermatophyta</taxon>
        <taxon>Magnoliopsida</taxon>
        <taxon>Liliopsida</taxon>
        <taxon>Poales</taxon>
        <taxon>Poaceae</taxon>
        <taxon>PACMAD clade</taxon>
        <taxon>Panicoideae</taxon>
        <taxon>Panicodae</taxon>
        <taxon>Paniceae</taxon>
        <taxon>Panicinae</taxon>
        <taxon>Panicum</taxon>
        <taxon>Panicum sect. Hiantes</taxon>
    </lineage>
</organism>
<comment type="caution">
    <text evidence="8">The sequence shown here is derived from an EMBL/GenBank/DDBJ whole genome shotgun (WGS) entry which is preliminary data.</text>
</comment>